<feature type="coiled-coil region" evidence="6">
    <location>
        <begin position="515"/>
        <end position="578"/>
    </location>
</feature>
<keyword evidence="6" id="KW-0175">Coiled coil</keyword>
<keyword evidence="5" id="KW-0472">Membrane</keyword>
<dbReference type="OrthoDB" id="1100581at2"/>
<evidence type="ECO:0000313" key="9">
    <source>
        <dbReference type="Proteomes" id="UP000256650"/>
    </source>
</evidence>
<proteinExistence type="predicted"/>
<evidence type="ECO:0000313" key="8">
    <source>
        <dbReference type="EMBL" id="RDU63075.1"/>
    </source>
</evidence>
<comment type="subcellular location">
    <subcellularLocation>
        <location evidence="1">Membrane</location>
    </subcellularLocation>
</comment>
<dbReference type="GO" id="GO:0003924">
    <property type="term" value="F:GTPase activity"/>
    <property type="evidence" value="ECO:0007669"/>
    <property type="project" value="InterPro"/>
</dbReference>
<reference evidence="8 9" key="1">
    <citation type="submission" date="2018-04" db="EMBL/GenBank/DDBJ databases">
        <title>Novel Campyloabacter and Helicobacter Species and Strains.</title>
        <authorList>
            <person name="Mannion A.J."/>
            <person name="Shen Z."/>
            <person name="Fox J.G."/>
        </authorList>
    </citation>
    <scope>NUCLEOTIDE SEQUENCE [LARGE SCALE GENOMIC DNA]</scope>
    <source>
        <strain evidence="8 9">MIT 99-5101</strain>
    </source>
</reference>
<keyword evidence="2" id="KW-0547">Nucleotide-binding</keyword>
<dbReference type="GO" id="GO:0016020">
    <property type="term" value="C:membrane"/>
    <property type="evidence" value="ECO:0007669"/>
    <property type="project" value="UniProtKB-SubCell"/>
</dbReference>
<feature type="coiled-coil region" evidence="6">
    <location>
        <begin position="723"/>
        <end position="771"/>
    </location>
</feature>
<dbReference type="GO" id="GO:0005525">
    <property type="term" value="F:GTP binding"/>
    <property type="evidence" value="ECO:0007669"/>
    <property type="project" value="UniProtKB-KW"/>
</dbReference>
<feature type="domain" description="Dynamin N-terminal" evidence="7">
    <location>
        <begin position="200"/>
        <end position="394"/>
    </location>
</feature>
<protein>
    <recommendedName>
        <fullName evidence="7">Dynamin N-terminal domain-containing protein</fullName>
    </recommendedName>
</protein>
<evidence type="ECO:0000256" key="4">
    <source>
        <dbReference type="ARBA" id="ARBA00023134"/>
    </source>
</evidence>
<dbReference type="InterPro" id="IPR027094">
    <property type="entry name" value="Mitofusin_fam"/>
</dbReference>
<evidence type="ECO:0000256" key="6">
    <source>
        <dbReference type="SAM" id="Coils"/>
    </source>
</evidence>
<dbReference type="Proteomes" id="UP000256650">
    <property type="component" value="Unassembled WGS sequence"/>
</dbReference>
<keyword evidence="4" id="KW-0342">GTP-binding</keyword>
<keyword evidence="3" id="KW-0378">Hydrolase</keyword>
<sequence>MKELGEYLESIFKEIVPLGNLHILESEKASEIVAIFLSQDLHSFNVFWQSAVLQNLCEKYCKTLSFKGILQVQYTLLLNIHKAFEREPKRTQNLLKKVLENLALLEQHKVAKGEFLEQIKAHLERIAHQEIKEVEILQKQQESTLDSNFLQDFWGNSLKLLEQKKAVLQAMQAQNLLNLSSSLAELESLLLKLKNQHFSIGITGVLSAGKSTLLNALLGQEILGSSTIPETASLTLLKYAQTPSAQVSFWNKAEWEDLKSTIEDSTLAELLNNAEFKEVLEKFVQDSTQSLKISLQDLPKYTSANHSSRLCNLIKETILFTPLKFLENKVEIVDTPGLDDPIVQREEITKDYILGCDLLIHAMNAAQSATQIDVDFILQTLQNANLSRILIILTHADLLETKELESALNYTRESIKARLIQSMSKDNAELMLQRVDFIALASYPALLAQTNPQKAKELGFSLESSNFNALLDYLNQTLLGGNSTKAKDLIFLSAQGFVRVFENIKSACVLEKSLLFAKESEIKKLIEEAKIEQEQSLTKLQETKESLNNATQQLQTYLETLQKELNQKLELSKNILSERIFADIVYDYDKGKTPSYERLQRILDLGLKDTLSDILRFCTQSLDKKITQLQSQFETQVQVGEKDSSILENFHLHFDESLLRKTALKILKSITKSVQKFGKNQRSELKSALDLDFEAGFVEFFAMIITQNKALESKLTENFKNFLEDLETNLKMDLENKAKILQNALQNSQNSAQEKSQKESLLNQNEAALEEALQSFKALQSYATRSAKC</sequence>
<dbReference type="GeneID" id="82535749"/>
<dbReference type="RefSeq" id="WP_115551608.1">
    <property type="nucleotide sequence ID" value="NZ_CAPHNE010000034.1"/>
</dbReference>
<dbReference type="InterPro" id="IPR027417">
    <property type="entry name" value="P-loop_NTPase"/>
</dbReference>
<gene>
    <name evidence="8" type="ORF">CQA43_05535</name>
</gene>
<evidence type="ECO:0000256" key="3">
    <source>
        <dbReference type="ARBA" id="ARBA00022801"/>
    </source>
</evidence>
<keyword evidence="9" id="KW-1185">Reference proteome</keyword>
<dbReference type="SUPFAM" id="SSF52540">
    <property type="entry name" value="P-loop containing nucleoside triphosphate hydrolases"/>
    <property type="match status" value="1"/>
</dbReference>
<evidence type="ECO:0000256" key="1">
    <source>
        <dbReference type="ARBA" id="ARBA00004370"/>
    </source>
</evidence>
<dbReference type="PANTHER" id="PTHR10465">
    <property type="entry name" value="TRANSMEMBRANE GTPASE FZO1"/>
    <property type="match status" value="1"/>
</dbReference>
<organism evidence="8 9">
    <name type="scientific">Helicobacter ganmani</name>
    <dbReference type="NCBI Taxonomy" id="60246"/>
    <lineage>
        <taxon>Bacteria</taxon>
        <taxon>Pseudomonadati</taxon>
        <taxon>Campylobacterota</taxon>
        <taxon>Epsilonproteobacteria</taxon>
        <taxon>Campylobacterales</taxon>
        <taxon>Helicobacteraceae</taxon>
        <taxon>Helicobacter</taxon>
    </lineage>
</organism>
<name>A0A3D8IDG8_9HELI</name>
<evidence type="ECO:0000256" key="2">
    <source>
        <dbReference type="ARBA" id="ARBA00022741"/>
    </source>
</evidence>
<evidence type="ECO:0000256" key="5">
    <source>
        <dbReference type="ARBA" id="ARBA00023136"/>
    </source>
</evidence>
<accession>A0A3D8IDG8</accession>
<dbReference type="InterPro" id="IPR045063">
    <property type="entry name" value="Dynamin_N"/>
</dbReference>
<dbReference type="Pfam" id="PF00350">
    <property type="entry name" value="Dynamin_N"/>
    <property type="match status" value="1"/>
</dbReference>
<dbReference type="Gene3D" id="3.40.50.300">
    <property type="entry name" value="P-loop containing nucleotide triphosphate hydrolases"/>
    <property type="match status" value="1"/>
</dbReference>
<dbReference type="EMBL" id="NXLS01000004">
    <property type="protein sequence ID" value="RDU63075.1"/>
    <property type="molecule type" value="Genomic_DNA"/>
</dbReference>
<dbReference type="AlphaFoldDB" id="A0A3D8IDG8"/>
<comment type="caution">
    <text evidence="8">The sequence shown here is derived from an EMBL/GenBank/DDBJ whole genome shotgun (WGS) entry which is preliminary data.</text>
</comment>
<evidence type="ECO:0000259" key="7">
    <source>
        <dbReference type="Pfam" id="PF00350"/>
    </source>
</evidence>
<dbReference type="PANTHER" id="PTHR10465:SF0">
    <property type="entry name" value="SARCALUMENIN"/>
    <property type="match status" value="1"/>
</dbReference>